<evidence type="ECO:0000259" key="1">
    <source>
        <dbReference type="Pfam" id="PF08818"/>
    </source>
</evidence>
<gene>
    <name evidence="2" type="ORF">DP939_33600</name>
</gene>
<protein>
    <submittedName>
        <fullName evidence="2">DUF1801 domain-containing protein</fullName>
    </submittedName>
</protein>
<sequence>MNDEVTQYINKTTPWQAAVCERLRTMVHETVPGIEERLQYGKPHFLHEGEHAAVIAVARNKVSFMVFNATDIPAVKGFLRAMGGGERKCADIQEGQEVDFDALADILRRTTSPAPVT</sequence>
<reference evidence="2 3" key="1">
    <citation type="submission" date="2018-06" db="EMBL/GenBank/DDBJ databases">
        <title>Sphaerisporangium craniellae sp. nov., isolated from a marine sponge in the South China Sea.</title>
        <authorList>
            <person name="Li L."/>
        </authorList>
    </citation>
    <scope>NUCLEOTIDE SEQUENCE [LARGE SCALE GENOMIC DNA]</scope>
    <source>
        <strain evidence="2 3">LHW63015</strain>
    </source>
</reference>
<organism evidence="2 3">
    <name type="scientific">Spongiactinospora rosea</name>
    <dbReference type="NCBI Taxonomy" id="2248750"/>
    <lineage>
        <taxon>Bacteria</taxon>
        <taxon>Bacillati</taxon>
        <taxon>Actinomycetota</taxon>
        <taxon>Actinomycetes</taxon>
        <taxon>Streptosporangiales</taxon>
        <taxon>Streptosporangiaceae</taxon>
        <taxon>Spongiactinospora</taxon>
    </lineage>
</organism>
<name>A0A366LQ33_9ACTN</name>
<dbReference type="Pfam" id="PF08818">
    <property type="entry name" value="DUF1801"/>
    <property type="match status" value="1"/>
</dbReference>
<keyword evidence="3" id="KW-1185">Reference proteome</keyword>
<dbReference type="SUPFAM" id="SSF159888">
    <property type="entry name" value="YdhG-like"/>
    <property type="match status" value="1"/>
</dbReference>
<evidence type="ECO:0000313" key="3">
    <source>
        <dbReference type="Proteomes" id="UP000253303"/>
    </source>
</evidence>
<dbReference type="OrthoDB" id="9811812at2"/>
<dbReference type="InterPro" id="IPR014922">
    <property type="entry name" value="YdhG-like"/>
</dbReference>
<evidence type="ECO:0000313" key="2">
    <source>
        <dbReference type="EMBL" id="RBQ15937.1"/>
    </source>
</evidence>
<dbReference type="AlphaFoldDB" id="A0A366LQ33"/>
<dbReference type="Gene3D" id="3.90.1150.200">
    <property type="match status" value="1"/>
</dbReference>
<comment type="caution">
    <text evidence="2">The sequence shown here is derived from an EMBL/GenBank/DDBJ whole genome shotgun (WGS) entry which is preliminary data.</text>
</comment>
<feature type="domain" description="YdhG-like" evidence="1">
    <location>
        <begin position="18"/>
        <end position="109"/>
    </location>
</feature>
<dbReference type="EMBL" id="QMEY01000020">
    <property type="protein sequence ID" value="RBQ15937.1"/>
    <property type="molecule type" value="Genomic_DNA"/>
</dbReference>
<proteinExistence type="predicted"/>
<dbReference type="Proteomes" id="UP000253303">
    <property type="component" value="Unassembled WGS sequence"/>
</dbReference>
<accession>A0A366LQ33</accession>